<dbReference type="Pfam" id="PF08447">
    <property type="entry name" value="PAS_3"/>
    <property type="match status" value="1"/>
</dbReference>
<dbReference type="SMART" id="SM00091">
    <property type="entry name" value="PAS"/>
    <property type="match status" value="4"/>
</dbReference>
<feature type="domain" description="PAS" evidence="7">
    <location>
        <begin position="1"/>
        <end position="68"/>
    </location>
</feature>
<dbReference type="NCBIfam" id="TIGR00229">
    <property type="entry name" value="sensory_box"/>
    <property type="match status" value="4"/>
</dbReference>
<protein>
    <recommendedName>
        <fullName evidence="2">histidine kinase</fullName>
        <ecNumber evidence="2">2.7.13.3</ecNumber>
    </recommendedName>
</protein>
<dbReference type="EMBL" id="CP054139">
    <property type="protein sequence ID" value="QKJ29479.1"/>
    <property type="molecule type" value="Genomic_DNA"/>
</dbReference>
<evidence type="ECO:0000256" key="2">
    <source>
        <dbReference type="ARBA" id="ARBA00012438"/>
    </source>
</evidence>
<comment type="catalytic activity">
    <reaction evidence="1">
        <text>ATP + protein L-histidine = ADP + protein N-phospho-L-histidine.</text>
        <dbReference type="EC" id="2.7.13.3"/>
    </reaction>
</comment>
<dbReference type="SUPFAM" id="SSF47384">
    <property type="entry name" value="Homodimeric domain of signal transducing histidine kinase"/>
    <property type="match status" value="1"/>
</dbReference>
<dbReference type="Pfam" id="PF13426">
    <property type="entry name" value="PAS_9"/>
    <property type="match status" value="1"/>
</dbReference>
<dbReference type="InterPro" id="IPR036097">
    <property type="entry name" value="HisK_dim/P_sf"/>
</dbReference>
<dbReference type="SUPFAM" id="SSF55785">
    <property type="entry name" value="PYP-like sensor domain (PAS domain)"/>
    <property type="match status" value="4"/>
</dbReference>
<evidence type="ECO:0000259" key="6">
    <source>
        <dbReference type="PROSITE" id="PS50109"/>
    </source>
</evidence>
<dbReference type="InterPro" id="IPR036890">
    <property type="entry name" value="HATPase_C_sf"/>
</dbReference>
<dbReference type="CDD" id="cd00082">
    <property type="entry name" value="HisKA"/>
    <property type="match status" value="1"/>
</dbReference>
<dbReference type="EC" id="2.7.13.3" evidence="2"/>
<proteinExistence type="predicted"/>
<name>A0A7D4UCL8_9SPHI</name>
<keyword evidence="4" id="KW-0808">Transferase</keyword>
<dbReference type="InterPro" id="IPR013656">
    <property type="entry name" value="PAS_4"/>
</dbReference>
<dbReference type="Gene3D" id="3.30.450.20">
    <property type="entry name" value="PAS domain"/>
    <property type="match status" value="4"/>
</dbReference>
<evidence type="ECO:0000256" key="1">
    <source>
        <dbReference type="ARBA" id="ARBA00000085"/>
    </source>
</evidence>
<dbReference type="InterPro" id="IPR013655">
    <property type="entry name" value="PAS_fold_3"/>
</dbReference>
<dbReference type="InterPro" id="IPR035965">
    <property type="entry name" value="PAS-like_dom_sf"/>
</dbReference>
<keyword evidence="5 9" id="KW-0418">Kinase</keyword>
<feature type="domain" description="PAS" evidence="7">
    <location>
        <begin position="267"/>
        <end position="337"/>
    </location>
</feature>
<feature type="domain" description="PAS" evidence="7">
    <location>
        <begin position="141"/>
        <end position="211"/>
    </location>
</feature>
<dbReference type="InterPro" id="IPR013767">
    <property type="entry name" value="PAS_fold"/>
</dbReference>
<dbReference type="RefSeq" id="WP_173414173.1">
    <property type="nucleotide sequence ID" value="NZ_CP054139.1"/>
</dbReference>
<keyword evidence="3" id="KW-0597">Phosphoprotein</keyword>
<dbReference type="GO" id="GO:0006355">
    <property type="term" value="P:regulation of DNA-templated transcription"/>
    <property type="evidence" value="ECO:0007669"/>
    <property type="project" value="InterPro"/>
</dbReference>
<dbReference type="Pfam" id="PF00989">
    <property type="entry name" value="PAS"/>
    <property type="match status" value="1"/>
</dbReference>
<evidence type="ECO:0000313" key="9">
    <source>
        <dbReference type="EMBL" id="QKJ29479.1"/>
    </source>
</evidence>
<dbReference type="GO" id="GO:0000155">
    <property type="term" value="F:phosphorelay sensor kinase activity"/>
    <property type="evidence" value="ECO:0007669"/>
    <property type="project" value="InterPro"/>
</dbReference>
<dbReference type="Pfam" id="PF08448">
    <property type="entry name" value="PAS_4"/>
    <property type="match status" value="1"/>
</dbReference>
<evidence type="ECO:0000256" key="4">
    <source>
        <dbReference type="ARBA" id="ARBA00022679"/>
    </source>
</evidence>
<dbReference type="InterPro" id="IPR003594">
    <property type="entry name" value="HATPase_dom"/>
</dbReference>
<feature type="domain" description="Histidine kinase" evidence="6">
    <location>
        <begin position="528"/>
        <end position="743"/>
    </location>
</feature>
<evidence type="ECO:0000256" key="3">
    <source>
        <dbReference type="ARBA" id="ARBA00022553"/>
    </source>
</evidence>
<dbReference type="SMART" id="SM00387">
    <property type="entry name" value="HATPase_c"/>
    <property type="match status" value="1"/>
</dbReference>
<dbReference type="CDD" id="cd00130">
    <property type="entry name" value="PAS"/>
    <property type="match status" value="3"/>
</dbReference>
<reference evidence="9 10" key="1">
    <citation type="submission" date="2020-05" db="EMBL/GenBank/DDBJ databases">
        <title>Mucilaginibacter mali sp. nov.</title>
        <authorList>
            <person name="Kim H.S."/>
            <person name="Lee K.C."/>
            <person name="Suh M.K."/>
            <person name="Kim J.-S."/>
            <person name="Han K.-I."/>
            <person name="Eom M.K."/>
            <person name="Shin Y.K."/>
            <person name="Lee J.-S."/>
        </authorList>
    </citation>
    <scope>NUCLEOTIDE SEQUENCE [LARGE SCALE GENOMIC DNA]</scope>
    <source>
        <strain evidence="9 10">G2-14</strain>
    </source>
</reference>
<dbReference type="Gene3D" id="1.10.287.130">
    <property type="match status" value="1"/>
</dbReference>
<dbReference type="PRINTS" id="PR00344">
    <property type="entry name" value="BCTRLSENSOR"/>
</dbReference>
<dbReference type="Proteomes" id="UP000505355">
    <property type="component" value="Chromosome"/>
</dbReference>
<dbReference type="InterPro" id="IPR003661">
    <property type="entry name" value="HisK_dim/P_dom"/>
</dbReference>
<evidence type="ECO:0000259" key="7">
    <source>
        <dbReference type="PROSITE" id="PS50112"/>
    </source>
</evidence>
<dbReference type="InterPro" id="IPR004358">
    <property type="entry name" value="Sig_transdc_His_kin-like_C"/>
</dbReference>
<keyword evidence="10" id="KW-1185">Reference proteome</keyword>
<dbReference type="PANTHER" id="PTHR43304">
    <property type="entry name" value="PHYTOCHROME-LIKE PROTEIN CPH1"/>
    <property type="match status" value="1"/>
</dbReference>
<dbReference type="AlphaFoldDB" id="A0A7D4UCL8"/>
<dbReference type="Pfam" id="PF02518">
    <property type="entry name" value="HATPase_c"/>
    <property type="match status" value="1"/>
</dbReference>
<organism evidence="9 10">
    <name type="scientific">Mucilaginibacter mali</name>
    <dbReference type="NCBI Taxonomy" id="2740462"/>
    <lineage>
        <taxon>Bacteria</taxon>
        <taxon>Pseudomonadati</taxon>
        <taxon>Bacteroidota</taxon>
        <taxon>Sphingobacteriia</taxon>
        <taxon>Sphingobacteriales</taxon>
        <taxon>Sphingobacteriaceae</taxon>
        <taxon>Mucilaginibacter</taxon>
    </lineage>
</organism>
<dbReference type="InterPro" id="IPR000700">
    <property type="entry name" value="PAS-assoc_C"/>
</dbReference>
<feature type="domain" description="PAS" evidence="7">
    <location>
        <begin position="384"/>
        <end position="456"/>
    </location>
</feature>
<dbReference type="SUPFAM" id="SSF55874">
    <property type="entry name" value="ATPase domain of HSP90 chaperone/DNA topoisomerase II/histidine kinase"/>
    <property type="match status" value="1"/>
</dbReference>
<feature type="domain" description="PAC" evidence="8">
    <location>
        <begin position="70"/>
        <end position="122"/>
    </location>
</feature>
<evidence type="ECO:0000313" key="10">
    <source>
        <dbReference type="Proteomes" id="UP000505355"/>
    </source>
</evidence>
<sequence>MLIDQIEDYAIFMLDPNGYIQSWNKGAENIKGYTADEIIGQHISVFYTEKDRRENMPGKILSEALRNNIYKTEGWRVKKDGSVFWAHVVLTTVYDDHGRLAGFAKVTRDITELKKSEDQKILINAELERLVKINTDEIISKERRFRKLIENSYDGISLLDRNLQVFYRSRSAERINGWNDVERAVQPYESLVHPDDLPQVVATLNDVLEHPNKPMLSTYRTQHKKGHYIWIECLLNNRLDDPDIGAVVCNFKDVTDRVVAEEQLREKNKQIENILDSITDGFITLDKNFNYTYANRRLGEMLGLDSQWLIGRNVWETFPDVVGSSTYKAFYKAMETGQYVWNEDYYAPLNFWEESHIYPTPQGLSVFIRDITERKLAEASLLQSESNLRSVFENSEHAIILFDIQGIVVSFNHNASELAALHFHKELKAGLSAFYYSSPERKDDVLKMIESLKEKSSITYEVSYPLPHNQTVWYEVRWVSVLNNEKQPSGIILTLKNITEKKMADLERDRMTADLIQRNKDLEQFTYIISHNLRAPVANIMGLADIMQLNGVDGDSENGQALDALTESVGNLDKVIIDLNNILQVNNAANETLEMVSLPRLVDEVKTAIADLVVKNRAKISCDFSGISEMMSLKGYMYSIFQNLIVNSIKYKRAGADPLIGISTRLDGSKACICFKDNGRGIDLLRYGRHLFGLYKRFDVSVEGKGMGLFMVKMQVERLGGKIKVKSNLDEGTEFILEFPLKPVQG</sequence>
<dbReference type="Gene3D" id="3.30.565.10">
    <property type="entry name" value="Histidine kinase-like ATPase, C-terminal domain"/>
    <property type="match status" value="1"/>
</dbReference>
<dbReference type="InterPro" id="IPR052162">
    <property type="entry name" value="Sensor_kinase/Photoreceptor"/>
</dbReference>
<gene>
    <name evidence="9" type="ORF">HQ865_06835</name>
</gene>
<dbReference type="SMART" id="SM00388">
    <property type="entry name" value="HisKA"/>
    <property type="match status" value="1"/>
</dbReference>
<dbReference type="InterPro" id="IPR005467">
    <property type="entry name" value="His_kinase_dom"/>
</dbReference>
<dbReference type="PANTHER" id="PTHR43304:SF1">
    <property type="entry name" value="PAC DOMAIN-CONTAINING PROTEIN"/>
    <property type="match status" value="1"/>
</dbReference>
<dbReference type="SMART" id="SM00086">
    <property type="entry name" value="PAC"/>
    <property type="match status" value="4"/>
</dbReference>
<dbReference type="InterPro" id="IPR001610">
    <property type="entry name" value="PAC"/>
</dbReference>
<dbReference type="InterPro" id="IPR000014">
    <property type="entry name" value="PAS"/>
</dbReference>
<accession>A0A7D4UCL8</accession>
<dbReference type="PROSITE" id="PS50112">
    <property type="entry name" value="PAS"/>
    <property type="match status" value="4"/>
</dbReference>
<evidence type="ECO:0000259" key="8">
    <source>
        <dbReference type="PROSITE" id="PS50113"/>
    </source>
</evidence>
<dbReference type="KEGG" id="mmab:HQ865_06835"/>
<evidence type="ECO:0000256" key="5">
    <source>
        <dbReference type="ARBA" id="ARBA00022777"/>
    </source>
</evidence>
<dbReference type="PROSITE" id="PS50109">
    <property type="entry name" value="HIS_KIN"/>
    <property type="match status" value="1"/>
</dbReference>
<dbReference type="PROSITE" id="PS50113">
    <property type="entry name" value="PAC"/>
    <property type="match status" value="1"/>
</dbReference>